<feature type="compositionally biased region" description="Polar residues" evidence="20">
    <location>
        <begin position="1"/>
        <end position="12"/>
    </location>
</feature>
<dbReference type="GO" id="GO:0015031">
    <property type="term" value="P:protein transport"/>
    <property type="evidence" value="ECO:0007669"/>
    <property type="project" value="UniProtKB-KW"/>
</dbReference>
<dbReference type="CDD" id="cd08044">
    <property type="entry name" value="TAF5_NTD2"/>
    <property type="match status" value="1"/>
</dbReference>
<comment type="subcellular location">
    <subcellularLocation>
        <location evidence="3">Cytoplasm</location>
    </subcellularLocation>
    <subcellularLocation>
        <location evidence="4">Golgi apparatus</location>
    </subcellularLocation>
    <subcellularLocation>
        <location evidence="2">Membrane</location>
        <topology evidence="2">Peripheral membrane protein</topology>
        <orientation evidence="2">Cytoplasmic side</orientation>
    </subcellularLocation>
    <subcellularLocation>
        <location evidence="1">Nucleus</location>
    </subcellularLocation>
</comment>
<dbReference type="SUPFAM" id="SSF64268">
    <property type="entry name" value="PX domain"/>
    <property type="match status" value="1"/>
</dbReference>
<dbReference type="InterPro" id="IPR015943">
    <property type="entry name" value="WD40/YVTN_repeat-like_dom_sf"/>
</dbReference>
<evidence type="ECO:0000259" key="21">
    <source>
        <dbReference type="PROSITE" id="PS50195"/>
    </source>
</evidence>
<feature type="region of interest" description="Disordered" evidence="20">
    <location>
        <begin position="704"/>
        <end position="734"/>
    </location>
</feature>
<accession>A0AAN6YR77</accession>
<protein>
    <submittedName>
        <fullName evidence="22">Vps5 C terminal like-domain-containing protein</fullName>
    </submittedName>
</protein>
<dbReference type="EMBL" id="MU865445">
    <property type="protein sequence ID" value="KAK4222988.1"/>
    <property type="molecule type" value="Genomic_DNA"/>
</dbReference>
<keyword evidence="10 18" id="KW-0853">WD repeat</keyword>
<keyword evidence="11" id="KW-0677">Repeat</keyword>
<dbReference type="PROSITE" id="PS00678">
    <property type="entry name" value="WD_REPEATS_1"/>
    <property type="match status" value="1"/>
</dbReference>
<dbReference type="GO" id="GO:0035091">
    <property type="term" value="F:phosphatidylinositol binding"/>
    <property type="evidence" value="ECO:0007669"/>
    <property type="project" value="InterPro"/>
</dbReference>
<keyword evidence="9" id="KW-0597">Phosphoprotein</keyword>
<dbReference type="GO" id="GO:0030904">
    <property type="term" value="C:retromer complex"/>
    <property type="evidence" value="ECO:0007669"/>
    <property type="project" value="UniProtKB-ARBA"/>
</dbReference>
<evidence type="ECO:0000256" key="10">
    <source>
        <dbReference type="ARBA" id="ARBA00022574"/>
    </source>
</evidence>
<evidence type="ECO:0000256" key="15">
    <source>
        <dbReference type="ARBA" id="ARBA00023136"/>
    </source>
</evidence>
<dbReference type="PROSITE" id="PS50195">
    <property type="entry name" value="PX"/>
    <property type="match status" value="1"/>
</dbReference>
<dbReference type="InterPro" id="IPR007582">
    <property type="entry name" value="TFIID_NTD2"/>
</dbReference>
<evidence type="ECO:0000256" key="16">
    <source>
        <dbReference type="ARBA" id="ARBA00023163"/>
    </source>
</evidence>
<dbReference type="InterPro" id="IPR015404">
    <property type="entry name" value="Vps5_C"/>
</dbReference>
<evidence type="ECO:0000256" key="7">
    <source>
        <dbReference type="ARBA" id="ARBA00022448"/>
    </source>
</evidence>
<evidence type="ECO:0000256" key="14">
    <source>
        <dbReference type="ARBA" id="ARBA00023034"/>
    </source>
</evidence>
<evidence type="ECO:0000256" key="17">
    <source>
        <dbReference type="ARBA" id="ARBA00023242"/>
    </source>
</evidence>
<proteinExistence type="inferred from homology"/>
<keyword evidence="12" id="KW-0653">Protein transport</keyword>
<evidence type="ECO:0000256" key="11">
    <source>
        <dbReference type="ARBA" id="ARBA00022737"/>
    </source>
</evidence>
<dbReference type="InterPro" id="IPR027267">
    <property type="entry name" value="AH/BAR_dom_sf"/>
</dbReference>
<dbReference type="Pfam" id="PF08513">
    <property type="entry name" value="LisH"/>
    <property type="match status" value="1"/>
</dbReference>
<organism evidence="22 23">
    <name type="scientific">Podospora fimiseda</name>
    <dbReference type="NCBI Taxonomy" id="252190"/>
    <lineage>
        <taxon>Eukaryota</taxon>
        <taxon>Fungi</taxon>
        <taxon>Dikarya</taxon>
        <taxon>Ascomycota</taxon>
        <taxon>Pezizomycotina</taxon>
        <taxon>Sordariomycetes</taxon>
        <taxon>Sordariomycetidae</taxon>
        <taxon>Sordariales</taxon>
        <taxon>Podosporaceae</taxon>
        <taxon>Podospora</taxon>
    </lineage>
</organism>
<dbReference type="PROSITE" id="PS50896">
    <property type="entry name" value="LISH"/>
    <property type="match status" value="1"/>
</dbReference>
<dbReference type="Gene3D" id="1.20.1270.60">
    <property type="entry name" value="Arfaptin homology (AH) domain/BAR domain"/>
    <property type="match status" value="1"/>
</dbReference>
<dbReference type="InterPro" id="IPR036871">
    <property type="entry name" value="PX_dom_sf"/>
</dbReference>
<evidence type="ECO:0000313" key="22">
    <source>
        <dbReference type="EMBL" id="KAK4222988.1"/>
    </source>
</evidence>
<keyword evidence="8" id="KW-0963">Cytoplasm</keyword>
<feature type="region of interest" description="Disordered" evidence="20">
    <location>
        <begin position="778"/>
        <end position="950"/>
    </location>
</feature>
<dbReference type="GO" id="GO:0005794">
    <property type="term" value="C:Golgi apparatus"/>
    <property type="evidence" value="ECO:0007669"/>
    <property type="project" value="UniProtKB-SubCell"/>
</dbReference>
<dbReference type="Gene3D" id="2.130.10.10">
    <property type="entry name" value="YVTN repeat-like/Quinoprotein amine dehydrogenase"/>
    <property type="match status" value="2"/>
</dbReference>
<dbReference type="InterPro" id="IPR020472">
    <property type="entry name" value="WD40_PAC1"/>
</dbReference>
<dbReference type="GO" id="GO:0005669">
    <property type="term" value="C:transcription factor TFIID complex"/>
    <property type="evidence" value="ECO:0007669"/>
    <property type="project" value="TreeGrafter"/>
</dbReference>
<name>A0AAN6YR77_9PEZI</name>
<evidence type="ECO:0000256" key="13">
    <source>
        <dbReference type="ARBA" id="ARBA00023015"/>
    </source>
</evidence>
<feature type="compositionally biased region" description="Low complexity" evidence="20">
    <location>
        <begin position="790"/>
        <end position="828"/>
    </location>
</feature>
<feature type="repeat" description="WD" evidence="18">
    <location>
        <begin position="537"/>
        <end position="580"/>
    </location>
</feature>
<keyword evidence="17" id="KW-0539">Nucleus</keyword>
<feature type="compositionally biased region" description="Pro residues" evidence="20">
    <location>
        <begin position="930"/>
        <end position="939"/>
    </location>
</feature>
<evidence type="ECO:0000256" key="9">
    <source>
        <dbReference type="ARBA" id="ARBA00022553"/>
    </source>
</evidence>
<evidence type="ECO:0000256" key="19">
    <source>
        <dbReference type="SAM" id="Coils"/>
    </source>
</evidence>
<dbReference type="SUPFAM" id="SSF160897">
    <property type="entry name" value="Taf5 N-terminal domain-like"/>
    <property type="match status" value="1"/>
</dbReference>
<dbReference type="FunFam" id="3.30.1520.10:FF:000013">
    <property type="entry name" value="Putative Sorting nexin 3"/>
    <property type="match status" value="1"/>
</dbReference>
<keyword evidence="7" id="KW-0813">Transport</keyword>
<dbReference type="Pfam" id="PF00787">
    <property type="entry name" value="PX"/>
    <property type="match status" value="1"/>
</dbReference>
<dbReference type="Pfam" id="PF04494">
    <property type="entry name" value="TFIID_NTD2"/>
    <property type="match status" value="1"/>
</dbReference>
<dbReference type="SUPFAM" id="SSF103657">
    <property type="entry name" value="BAR/IMD domain-like"/>
    <property type="match status" value="1"/>
</dbReference>
<feature type="domain" description="PX" evidence="21">
    <location>
        <begin position="959"/>
        <end position="1076"/>
    </location>
</feature>
<dbReference type="GO" id="GO:0042147">
    <property type="term" value="P:retrograde transport, endosome to Golgi"/>
    <property type="evidence" value="ECO:0007669"/>
    <property type="project" value="UniProtKB-ARBA"/>
</dbReference>
<dbReference type="Gene3D" id="3.30.1520.10">
    <property type="entry name" value="Phox-like domain"/>
    <property type="match status" value="1"/>
</dbReference>
<feature type="repeat" description="WD" evidence="18">
    <location>
        <begin position="581"/>
        <end position="622"/>
    </location>
</feature>
<dbReference type="GO" id="GO:0005829">
    <property type="term" value="C:cytosol"/>
    <property type="evidence" value="ECO:0007669"/>
    <property type="project" value="GOC"/>
</dbReference>
<keyword evidence="16" id="KW-0804">Transcription</keyword>
<feature type="repeat" description="WD" evidence="18">
    <location>
        <begin position="495"/>
        <end position="526"/>
    </location>
</feature>
<feature type="region of interest" description="Disordered" evidence="20">
    <location>
        <begin position="323"/>
        <end position="343"/>
    </location>
</feature>
<feature type="repeat" description="WD" evidence="18">
    <location>
        <begin position="380"/>
        <end position="413"/>
    </location>
</feature>
<dbReference type="InterPro" id="IPR036322">
    <property type="entry name" value="WD40_repeat_dom_sf"/>
</dbReference>
<dbReference type="Pfam" id="PF09325">
    <property type="entry name" value="Vps5"/>
    <property type="match status" value="1"/>
</dbReference>
<dbReference type="CDD" id="cd00200">
    <property type="entry name" value="WD40"/>
    <property type="match status" value="1"/>
</dbReference>
<feature type="compositionally biased region" description="Low complexity" evidence="20">
    <location>
        <begin position="35"/>
        <end position="44"/>
    </location>
</feature>
<dbReference type="GO" id="GO:0016251">
    <property type="term" value="F:RNA polymerase II general transcription initiation factor activity"/>
    <property type="evidence" value="ECO:0007669"/>
    <property type="project" value="TreeGrafter"/>
</dbReference>
<evidence type="ECO:0000313" key="23">
    <source>
        <dbReference type="Proteomes" id="UP001301958"/>
    </source>
</evidence>
<dbReference type="InterPro" id="IPR001683">
    <property type="entry name" value="PX_dom"/>
</dbReference>
<dbReference type="InterPro" id="IPR035803">
    <property type="entry name" value="BAR_Vps5"/>
</dbReference>
<dbReference type="InterPro" id="IPR037264">
    <property type="entry name" value="TFIID_NTD2_sf"/>
</dbReference>
<dbReference type="InterPro" id="IPR019775">
    <property type="entry name" value="WD40_repeat_CS"/>
</dbReference>
<keyword evidence="15" id="KW-0472">Membrane</keyword>
<dbReference type="PANTHER" id="PTHR19879:SF1">
    <property type="entry name" value="CANNONBALL-RELATED"/>
    <property type="match status" value="1"/>
</dbReference>
<dbReference type="PRINTS" id="PR00320">
    <property type="entry name" value="GPROTEINBRPT"/>
</dbReference>
<evidence type="ECO:0000256" key="18">
    <source>
        <dbReference type="PROSITE-ProRule" id="PRU00221"/>
    </source>
</evidence>
<dbReference type="FunFam" id="1.20.1270.60:FF:000022">
    <property type="entry name" value="Sorting nexin 3 protein"/>
    <property type="match status" value="1"/>
</dbReference>
<sequence length="1363" mass="149351">MSNPPAQGSIQVQPGGSYSGQPQSAGGAGGGGGASSSAAAAQGNNPPPSAQNLNQIVTDYLKKKGFTKTEAVFRQETQHLGPDGRPANRSEDQTPKKYLKAFRLLKGWIDNNLDIYKFELRKLLWPVFIYSYIELIEQCYNDEAALFLTTLQQYFEADHKDTLQLLTTVTLPQHIKENHTIRLYRENRYRIPLNQSLSGNLFHFLERETDNGGKTITYILQTFCKVETSARGPIEPYSFEAIYRRAQNLDIDDIDAQEGIPGVFTGVLNRNILDASTPLKLGTFPMDPDLKEDVRAELEEEDQRRPPTDNRPTLVEEFDRRIKLEEDTDGPARSDLPLPPSRGRDVVMEMQKVRENRDRFLIEGRTGGVGIPVSACMFTFHNTLGSVSCIDFSNDNQLVAVGTMDSYIRVWHLAGKPLKKTLENEKDLNLNNRKLIGHAGPIYGVSFSDSIENLDRNIYDEGKQPDTSTKFLLSCSADGQVRLWSLEHWTCLCIYKSHDGPVFRVLWSPHGHYFATAGWDKTVRVFAQDHASAQRIMVGHDTSCSALAWHPNGTYIFSASDEMDKSIRMWSIITGQCVRIFNGHTDHISTLQCAPNGKILASADTGGNIFLWDIEKGTRIKRCRGHGKGGIPSLSFSVESNVLVSGGLDGTVRIWDVELPADPSKANPLMGNAGPSGQQSDGTIVAGDSIAVAAPGDRSIVVGGSAAQAPTTSTSGGGGGTGGGGTGKKKSKEVQVTPDQISAFLTKKTPVLKVRFTRMNMIVAGGCFDSEPLMEDPWADSAATSQADDGSSATATGTTSSAPAPGGTTTTTSSTTSSSRPSRATPRRLIAQPTRLQAVEDDPLGPLGAAASVPTPPVIGGGSSVNDLASPLLGSGAPPVPPSKEHSALPIRTTLPPSASGKRPPGPPDPHRIDDDEEEGSLFRQASGPRQPPPVPGALPSPVRTTMQPSVSIEQAAKPSFHITVGDPHKVGDLTSSHIVYSVRTKTSSKAYKQSEFEVKRRYRDFLWLYTTLHANNPGVVVPPPPEKQAVGRFESNFVESRRAALEKMLNKIAAHPTLQLDGDLKLFLESEAFNIDVKHKERKEPNLGESKGVLGSLGFGGSSNKFVEQDDWFHERRVYLDALENQLKALLKAMDSMVAQRKAMAEAAGDFSASLHALSTVELSPTLSGPLDALSELQLTIRDVYDRQAQQDVLTFGIIIEEYIRLIASVKQAFTQRQKAFQSWHTAESELQKRKTAQDKLLRQGKSQQDRLNQVSAEVADAERKVHQARLLFDDMGRLMRSELDRFEREKVEDFKSAVETFLESAVEAQKELIEKWETFLMQLDAEDDENVFYRPPVIQSNKPAGNTAVDRARARIDEDSD</sequence>
<dbReference type="InterPro" id="IPR006594">
    <property type="entry name" value="LisH"/>
</dbReference>
<dbReference type="Proteomes" id="UP001301958">
    <property type="component" value="Unassembled WGS sequence"/>
</dbReference>
<evidence type="ECO:0000256" key="1">
    <source>
        <dbReference type="ARBA" id="ARBA00004123"/>
    </source>
</evidence>
<keyword evidence="19" id="KW-0175">Coiled coil</keyword>
<reference evidence="22" key="2">
    <citation type="submission" date="2023-05" db="EMBL/GenBank/DDBJ databases">
        <authorList>
            <consortium name="Lawrence Berkeley National Laboratory"/>
            <person name="Steindorff A."/>
            <person name="Hensen N."/>
            <person name="Bonometti L."/>
            <person name="Westerberg I."/>
            <person name="Brannstrom I.O."/>
            <person name="Guillou S."/>
            <person name="Cros-Aarteil S."/>
            <person name="Calhoun S."/>
            <person name="Haridas S."/>
            <person name="Kuo A."/>
            <person name="Mondo S."/>
            <person name="Pangilinan J."/>
            <person name="Riley R."/>
            <person name="Labutti K."/>
            <person name="Andreopoulos B."/>
            <person name="Lipzen A."/>
            <person name="Chen C."/>
            <person name="Yanf M."/>
            <person name="Daum C."/>
            <person name="Ng V."/>
            <person name="Clum A."/>
            <person name="Ohm R."/>
            <person name="Martin F."/>
            <person name="Silar P."/>
            <person name="Natvig D."/>
            <person name="Lalanne C."/>
            <person name="Gautier V."/>
            <person name="Ament-Velasquez S.L."/>
            <person name="Kruys A."/>
            <person name="Hutchinson M.I."/>
            <person name="Powell A.J."/>
            <person name="Barry K."/>
            <person name="Miller A.N."/>
            <person name="Grigoriev I.V."/>
            <person name="Debuchy R."/>
            <person name="Gladieux P."/>
            <person name="Thoren M.H."/>
            <person name="Johannesson H."/>
        </authorList>
    </citation>
    <scope>NUCLEOTIDE SEQUENCE</scope>
    <source>
        <strain evidence="22">CBS 990.96</strain>
    </source>
</reference>
<dbReference type="CDD" id="cd07627">
    <property type="entry name" value="BAR_Vps5p"/>
    <property type="match status" value="1"/>
</dbReference>
<evidence type="ECO:0000256" key="5">
    <source>
        <dbReference type="ARBA" id="ARBA00009435"/>
    </source>
</evidence>
<comment type="caution">
    <text evidence="22">The sequence shown here is derived from an EMBL/GenBank/DDBJ whole genome shotgun (WGS) entry which is preliminary data.</text>
</comment>
<dbReference type="PANTHER" id="PTHR19879">
    <property type="entry name" value="TRANSCRIPTION INITIATION FACTOR TFIID"/>
    <property type="match status" value="1"/>
</dbReference>
<evidence type="ECO:0000256" key="4">
    <source>
        <dbReference type="ARBA" id="ARBA00004555"/>
    </source>
</evidence>
<dbReference type="SMART" id="SM00320">
    <property type="entry name" value="WD40"/>
    <property type="match status" value="6"/>
</dbReference>
<gene>
    <name evidence="22" type="ORF">QBC38DRAFT_539298</name>
</gene>
<dbReference type="InterPro" id="IPR001680">
    <property type="entry name" value="WD40_rpt"/>
</dbReference>
<dbReference type="PROSITE" id="PS50082">
    <property type="entry name" value="WD_REPEATS_2"/>
    <property type="match status" value="5"/>
</dbReference>
<dbReference type="SMART" id="SM00312">
    <property type="entry name" value="PX"/>
    <property type="match status" value="1"/>
</dbReference>
<evidence type="ECO:0000256" key="8">
    <source>
        <dbReference type="ARBA" id="ARBA00022490"/>
    </source>
</evidence>
<feature type="compositionally biased region" description="Low complexity" evidence="20">
    <location>
        <begin position="13"/>
        <end position="25"/>
    </location>
</feature>
<keyword evidence="13" id="KW-0805">Transcription regulation</keyword>
<dbReference type="Gene3D" id="1.25.40.500">
    <property type="entry name" value="TFIID subunit TAF5, NTD2 domain"/>
    <property type="match status" value="1"/>
</dbReference>
<feature type="region of interest" description="Disordered" evidence="20">
    <location>
        <begin position="1"/>
        <end position="53"/>
    </location>
</feature>
<evidence type="ECO:0000256" key="2">
    <source>
        <dbReference type="ARBA" id="ARBA00004287"/>
    </source>
</evidence>
<dbReference type="GO" id="GO:0006367">
    <property type="term" value="P:transcription initiation at RNA polymerase II promoter"/>
    <property type="evidence" value="ECO:0007669"/>
    <property type="project" value="TreeGrafter"/>
</dbReference>
<reference evidence="22" key="1">
    <citation type="journal article" date="2023" name="Mol. Phylogenet. Evol.">
        <title>Genome-scale phylogeny and comparative genomics of the fungal order Sordariales.</title>
        <authorList>
            <person name="Hensen N."/>
            <person name="Bonometti L."/>
            <person name="Westerberg I."/>
            <person name="Brannstrom I.O."/>
            <person name="Guillou S."/>
            <person name="Cros-Aarteil S."/>
            <person name="Calhoun S."/>
            <person name="Haridas S."/>
            <person name="Kuo A."/>
            <person name="Mondo S."/>
            <person name="Pangilinan J."/>
            <person name="Riley R."/>
            <person name="LaButti K."/>
            <person name="Andreopoulos B."/>
            <person name="Lipzen A."/>
            <person name="Chen C."/>
            <person name="Yan M."/>
            <person name="Daum C."/>
            <person name="Ng V."/>
            <person name="Clum A."/>
            <person name="Steindorff A."/>
            <person name="Ohm R.A."/>
            <person name="Martin F."/>
            <person name="Silar P."/>
            <person name="Natvig D.O."/>
            <person name="Lalanne C."/>
            <person name="Gautier V."/>
            <person name="Ament-Velasquez S.L."/>
            <person name="Kruys A."/>
            <person name="Hutchinson M.I."/>
            <person name="Powell A.J."/>
            <person name="Barry K."/>
            <person name="Miller A.N."/>
            <person name="Grigoriev I.V."/>
            <person name="Debuchy R."/>
            <person name="Gladieux P."/>
            <person name="Hiltunen Thoren M."/>
            <person name="Johannesson H."/>
        </authorList>
    </citation>
    <scope>NUCLEOTIDE SEQUENCE</scope>
    <source>
        <strain evidence="22">CBS 990.96</strain>
    </source>
</reference>
<evidence type="ECO:0000256" key="6">
    <source>
        <dbReference type="ARBA" id="ARBA00010883"/>
    </source>
</evidence>
<feature type="region of interest" description="Disordered" evidence="20">
    <location>
        <begin position="1338"/>
        <end position="1363"/>
    </location>
</feature>
<feature type="coiled-coil region" evidence="19">
    <location>
        <begin position="1246"/>
        <end position="1273"/>
    </location>
</feature>
<keyword evidence="14" id="KW-0333">Golgi apparatus</keyword>
<feature type="repeat" description="WD" evidence="18">
    <location>
        <begin position="631"/>
        <end position="658"/>
    </location>
</feature>
<keyword evidence="23" id="KW-1185">Reference proteome</keyword>
<comment type="similarity">
    <text evidence="6">Belongs to the sorting nexin family.</text>
</comment>
<dbReference type="GO" id="GO:0005768">
    <property type="term" value="C:endosome"/>
    <property type="evidence" value="ECO:0007669"/>
    <property type="project" value="UniProtKB-ARBA"/>
</dbReference>
<evidence type="ECO:0000256" key="20">
    <source>
        <dbReference type="SAM" id="MobiDB-lite"/>
    </source>
</evidence>
<dbReference type="Pfam" id="PF00400">
    <property type="entry name" value="WD40"/>
    <property type="match status" value="6"/>
</dbReference>
<comment type="similarity">
    <text evidence="5">Belongs to the WD repeat TAF5 family.</text>
</comment>
<evidence type="ECO:0000256" key="3">
    <source>
        <dbReference type="ARBA" id="ARBA00004496"/>
    </source>
</evidence>
<evidence type="ECO:0000256" key="12">
    <source>
        <dbReference type="ARBA" id="ARBA00022927"/>
    </source>
</evidence>
<feature type="compositionally biased region" description="Gly residues" evidence="20">
    <location>
        <begin position="715"/>
        <end position="726"/>
    </location>
</feature>
<feature type="compositionally biased region" description="Basic and acidic residues" evidence="20">
    <location>
        <begin position="1352"/>
        <end position="1363"/>
    </location>
</feature>
<dbReference type="PROSITE" id="PS50294">
    <property type="entry name" value="WD_REPEATS_REGION"/>
    <property type="match status" value="4"/>
</dbReference>
<dbReference type="SUPFAM" id="SSF50978">
    <property type="entry name" value="WD40 repeat-like"/>
    <property type="match status" value="1"/>
</dbReference>
<dbReference type="SMART" id="SM00667">
    <property type="entry name" value="LisH"/>
    <property type="match status" value="1"/>
</dbReference>